<dbReference type="EMBL" id="MN740076">
    <property type="protein sequence ID" value="QHT86737.1"/>
    <property type="molecule type" value="Genomic_DNA"/>
</dbReference>
<sequence>MDSEDLDESCDDDDSNDDELKSLSLDDDSSVHEQDDDDDDDELKSLSLDTDDFVVLIHLKSLIGMGADDSAGGVGSR</sequence>
<dbReference type="AlphaFoldDB" id="A0A6C0I2Y1"/>
<name>A0A6C0I2Y1_9ZZZZ</name>
<proteinExistence type="predicted"/>
<organism evidence="2">
    <name type="scientific">viral metagenome</name>
    <dbReference type="NCBI Taxonomy" id="1070528"/>
    <lineage>
        <taxon>unclassified sequences</taxon>
        <taxon>metagenomes</taxon>
        <taxon>organismal metagenomes</taxon>
    </lineage>
</organism>
<feature type="compositionally biased region" description="Acidic residues" evidence="1">
    <location>
        <begin position="1"/>
        <end position="17"/>
    </location>
</feature>
<evidence type="ECO:0000256" key="1">
    <source>
        <dbReference type="SAM" id="MobiDB-lite"/>
    </source>
</evidence>
<reference evidence="2" key="1">
    <citation type="journal article" date="2020" name="Nature">
        <title>Giant virus diversity and host interactions through global metagenomics.</title>
        <authorList>
            <person name="Schulz F."/>
            <person name="Roux S."/>
            <person name="Paez-Espino D."/>
            <person name="Jungbluth S."/>
            <person name="Walsh D.A."/>
            <person name="Denef V.J."/>
            <person name="McMahon K.D."/>
            <person name="Konstantinidis K.T."/>
            <person name="Eloe-Fadrosh E.A."/>
            <person name="Kyrpides N.C."/>
            <person name="Woyke T."/>
        </authorList>
    </citation>
    <scope>NUCLEOTIDE SEQUENCE</scope>
    <source>
        <strain evidence="2">GVMAG-M-3300023184-18</strain>
    </source>
</reference>
<accession>A0A6C0I2Y1</accession>
<evidence type="ECO:0000313" key="2">
    <source>
        <dbReference type="EMBL" id="QHT86737.1"/>
    </source>
</evidence>
<protein>
    <submittedName>
        <fullName evidence="2">Uncharacterized protein</fullName>
    </submittedName>
</protein>
<feature type="region of interest" description="Disordered" evidence="1">
    <location>
        <begin position="1"/>
        <end position="44"/>
    </location>
</feature>